<dbReference type="SUPFAM" id="SSF160419">
    <property type="entry name" value="YdfO-like"/>
    <property type="match status" value="1"/>
</dbReference>
<dbReference type="Proteomes" id="UP000034416">
    <property type="component" value="Unassembled WGS sequence"/>
</dbReference>
<proteinExistence type="predicted"/>
<reference evidence="2 4" key="3">
    <citation type="submission" date="2016-12" db="EMBL/GenBank/DDBJ databases">
        <title>The new phylogeny of genus Mycobacterium.</title>
        <authorList>
            <person name="Tortoli E."/>
            <person name="Trovato A."/>
            <person name="Cirillo D.M."/>
        </authorList>
    </citation>
    <scope>NUCLEOTIDE SEQUENCE [LARGE SCALE GENOMIC DNA]</scope>
    <source>
        <strain evidence="2 4">DSM 44942</strain>
    </source>
</reference>
<name>A0A0F5MWF1_9MYCO</name>
<protein>
    <submittedName>
        <fullName evidence="2">DUF1398 domain-containing protein</fullName>
    </submittedName>
</protein>
<reference evidence="3" key="1">
    <citation type="submission" date="2015-04" db="EMBL/GenBank/DDBJ databases">
        <title>Genome sequence of Mycobacterium arupense GUC1.</title>
        <authorList>
            <person name="Greninger A.L."/>
            <person name="Cunningham G."/>
            <person name="Chiu C.Y."/>
            <person name="Miller S."/>
        </authorList>
    </citation>
    <scope>NUCLEOTIDE SEQUENCE [LARGE SCALE GENOMIC DNA]</scope>
    <source>
        <strain evidence="3">GUC1</strain>
    </source>
</reference>
<dbReference type="EMBL" id="MVHH01000006">
    <property type="protein sequence ID" value="ORA00321.1"/>
    <property type="molecule type" value="Genomic_DNA"/>
</dbReference>
<dbReference type="PATRIC" id="fig|342002.3.peg.2722"/>
<sequence length="143" mass="15530">MNSVERLAQAQRHGMHIRPETHGFPYLAEALRLAGVRLIRFDVASGGALYVMDSGVVHQPGGPLHGEPVAVAQFDQQALVSAIDADKAGAITFPEFLRRCWTAGVVGYEVDTIERTCTYFGAPDGRYVESYPAVTLDRLTNPG</sequence>
<dbReference type="RefSeq" id="WP_046189658.1">
    <property type="nucleotide sequence ID" value="NZ_JACKUJ010000043.1"/>
</dbReference>
<gene>
    <name evidence="2" type="ORF">BST15_05075</name>
    <name evidence="1" type="ORF">WR43_11160</name>
</gene>
<dbReference type="STRING" id="342002.BST15_05075"/>
<keyword evidence="4" id="KW-1185">Reference proteome</keyword>
<organism evidence="1 3">
    <name type="scientific">Mycolicibacter arupensis</name>
    <dbReference type="NCBI Taxonomy" id="342002"/>
    <lineage>
        <taxon>Bacteria</taxon>
        <taxon>Bacillati</taxon>
        <taxon>Actinomycetota</taxon>
        <taxon>Actinomycetes</taxon>
        <taxon>Mycobacteriales</taxon>
        <taxon>Mycobacteriaceae</taxon>
        <taxon>Mycolicibacter</taxon>
    </lineage>
</organism>
<dbReference type="AlphaFoldDB" id="A0A0F5MWF1"/>
<evidence type="ECO:0000313" key="2">
    <source>
        <dbReference type="EMBL" id="ORA00321.1"/>
    </source>
</evidence>
<evidence type="ECO:0000313" key="1">
    <source>
        <dbReference type="EMBL" id="KKB99143.1"/>
    </source>
</evidence>
<evidence type="ECO:0000313" key="4">
    <source>
        <dbReference type="Proteomes" id="UP000192327"/>
    </source>
</evidence>
<accession>A0A0F5MWF1</accession>
<dbReference type="InterPro" id="IPR036696">
    <property type="entry name" value="YdfO-like_sf"/>
</dbReference>
<evidence type="ECO:0000313" key="3">
    <source>
        <dbReference type="Proteomes" id="UP000034416"/>
    </source>
</evidence>
<dbReference type="InterPro" id="IPR009833">
    <property type="entry name" value="DUF1398"/>
</dbReference>
<dbReference type="Pfam" id="PF07166">
    <property type="entry name" value="DUF1398"/>
    <property type="match status" value="1"/>
</dbReference>
<comment type="caution">
    <text evidence="1">The sequence shown here is derived from an EMBL/GenBank/DDBJ whole genome shotgun (WGS) entry which is preliminary data.</text>
</comment>
<dbReference type="EMBL" id="LASW01000043">
    <property type="protein sequence ID" value="KKB99143.1"/>
    <property type="molecule type" value="Genomic_DNA"/>
</dbReference>
<dbReference type="Gene3D" id="3.30.1810.10">
    <property type="entry name" value="YdfO-like"/>
    <property type="match status" value="1"/>
</dbReference>
<dbReference type="Proteomes" id="UP000192327">
    <property type="component" value="Unassembled WGS sequence"/>
</dbReference>
<dbReference type="OrthoDB" id="4625048at2"/>
<reference evidence="1" key="2">
    <citation type="submission" date="2015-04" db="EMBL/GenBank/DDBJ databases">
        <title>Genome sequence of Mycobacterium arupense strain GUC1.</title>
        <authorList>
            <person name="Greninger A.L."/>
            <person name="Cunningham G."/>
            <person name="Chiu C.Y."/>
            <person name="Miller S."/>
        </authorList>
    </citation>
    <scope>NUCLEOTIDE SEQUENCE</scope>
    <source>
        <strain evidence="1">GUC1</strain>
    </source>
</reference>